<dbReference type="PANTHER" id="PTHR43280">
    <property type="entry name" value="ARAC-FAMILY TRANSCRIPTIONAL REGULATOR"/>
    <property type="match status" value="1"/>
</dbReference>
<dbReference type="Pfam" id="PF12833">
    <property type="entry name" value="HTH_18"/>
    <property type="match status" value="1"/>
</dbReference>
<dbReference type="OrthoDB" id="508510at2"/>
<dbReference type="PROSITE" id="PS01124">
    <property type="entry name" value="HTH_ARAC_FAMILY_2"/>
    <property type="match status" value="1"/>
</dbReference>
<sequence>MNLSYLSRDGKFPDSISLSDINLLVKTEKLFFQAQHPLPLLNKVFRFIGENYQNQISLREVAQEVTRSPAYLTSLVRRETGKTVLAWIKEYRMAKARQLLLKTNQSVEQISEAVGYFDRRHFSRQFVQFHQLTPQAWRKKNQSGKSLLDLRIRNRGTDITNQESERLQVCLQELASILYQKTAPDRLIALEDIECDSIIQTDNGCIQVTFRTSAQLSS</sequence>
<keyword evidence="3" id="KW-0804">Transcription</keyword>
<evidence type="ECO:0000256" key="3">
    <source>
        <dbReference type="ARBA" id="ARBA00023163"/>
    </source>
</evidence>
<evidence type="ECO:0000313" key="5">
    <source>
        <dbReference type="EMBL" id="VEP12981.1"/>
    </source>
</evidence>
<dbReference type="PANTHER" id="PTHR43280:SF2">
    <property type="entry name" value="HTH-TYPE TRANSCRIPTIONAL REGULATOR EXSA"/>
    <property type="match status" value="1"/>
</dbReference>
<accession>A0A563VNI4</accession>
<dbReference type="Gene3D" id="1.10.10.60">
    <property type="entry name" value="Homeodomain-like"/>
    <property type="match status" value="2"/>
</dbReference>
<keyword evidence="6" id="KW-1185">Reference proteome</keyword>
<dbReference type="GO" id="GO:0003700">
    <property type="term" value="F:DNA-binding transcription factor activity"/>
    <property type="evidence" value="ECO:0007669"/>
    <property type="project" value="InterPro"/>
</dbReference>
<evidence type="ECO:0000313" key="6">
    <source>
        <dbReference type="Proteomes" id="UP000320055"/>
    </source>
</evidence>
<gene>
    <name evidence="5" type="ORF">H1P_1750006</name>
</gene>
<dbReference type="AlphaFoldDB" id="A0A563VNI4"/>
<dbReference type="RefSeq" id="WP_144871175.1">
    <property type="nucleotide sequence ID" value="NZ_LR213926.1"/>
</dbReference>
<evidence type="ECO:0000256" key="2">
    <source>
        <dbReference type="ARBA" id="ARBA00023125"/>
    </source>
</evidence>
<proteinExistence type="predicted"/>
<dbReference type="PROSITE" id="PS00041">
    <property type="entry name" value="HTH_ARAC_FAMILY_1"/>
    <property type="match status" value="1"/>
</dbReference>
<dbReference type="GO" id="GO:0043565">
    <property type="term" value="F:sequence-specific DNA binding"/>
    <property type="evidence" value="ECO:0007669"/>
    <property type="project" value="InterPro"/>
</dbReference>
<feature type="domain" description="HTH araC/xylS-type" evidence="4">
    <location>
        <begin position="42"/>
        <end position="140"/>
    </location>
</feature>
<protein>
    <recommendedName>
        <fullName evidence="4">HTH araC/xylS-type domain-containing protein</fullName>
    </recommendedName>
</protein>
<dbReference type="SMART" id="SM00342">
    <property type="entry name" value="HTH_ARAC"/>
    <property type="match status" value="1"/>
</dbReference>
<evidence type="ECO:0000256" key="1">
    <source>
        <dbReference type="ARBA" id="ARBA00023015"/>
    </source>
</evidence>
<dbReference type="InterPro" id="IPR018062">
    <property type="entry name" value="HTH_AraC-typ_CS"/>
</dbReference>
<evidence type="ECO:0000259" key="4">
    <source>
        <dbReference type="PROSITE" id="PS01124"/>
    </source>
</evidence>
<name>A0A563VNI4_9CYAN</name>
<dbReference type="InterPro" id="IPR018060">
    <property type="entry name" value="HTH_AraC"/>
</dbReference>
<dbReference type="SUPFAM" id="SSF46689">
    <property type="entry name" value="Homeodomain-like"/>
    <property type="match status" value="2"/>
</dbReference>
<reference evidence="5 6" key="1">
    <citation type="submission" date="2019-01" db="EMBL/GenBank/DDBJ databases">
        <authorList>
            <person name="Brito A."/>
        </authorList>
    </citation>
    <scope>NUCLEOTIDE SEQUENCE [LARGE SCALE GENOMIC DNA]</scope>
    <source>
        <strain evidence="5">1</strain>
    </source>
</reference>
<keyword evidence="2" id="KW-0238">DNA-binding</keyword>
<keyword evidence="1" id="KW-0805">Transcription regulation</keyword>
<organism evidence="5 6">
    <name type="scientific">Hyella patelloides LEGE 07179</name>
    <dbReference type="NCBI Taxonomy" id="945734"/>
    <lineage>
        <taxon>Bacteria</taxon>
        <taxon>Bacillati</taxon>
        <taxon>Cyanobacteriota</taxon>
        <taxon>Cyanophyceae</taxon>
        <taxon>Pleurocapsales</taxon>
        <taxon>Hyellaceae</taxon>
        <taxon>Hyella</taxon>
    </lineage>
</organism>
<dbReference type="EMBL" id="CAACVJ010000085">
    <property type="protein sequence ID" value="VEP12981.1"/>
    <property type="molecule type" value="Genomic_DNA"/>
</dbReference>
<dbReference type="Proteomes" id="UP000320055">
    <property type="component" value="Unassembled WGS sequence"/>
</dbReference>
<dbReference type="InterPro" id="IPR009057">
    <property type="entry name" value="Homeodomain-like_sf"/>
</dbReference>